<sequence length="555" mass="62484">MDVASTTFTLMKEAYRGILFIRTVIENAKNMEADQKDIKSQIDEEIGFLDTCKLLLFDGNGQFRQPRGLPIACFEKKVENTTRKLLQAMSEYTTIAGKYEVPESKGWEHVVGDSKSMTECMAVKVHRVQQKVKDIKKRYLDWSVFDRERVLEVLRVYTGHAHELRETLSHIVLICLAAGDTWIKEVLEKQSQDRWLQEAAARRLLGLQDPPADFDALDWDRIRPPTGTKLATDSDIVHAQYDDHSGQTHSVIVEYRSYDPVLRTAPGSVLSELKAPIRKLAWAMQSAFTKPEDAGRPSTLRVLPCLGYVDDMKKWRIGFVYRCAQLHTGDEAEQHATLHSLIRQSTVGQSTVGGEGQSAVRQDHPLPKPSLGERFRISAELAATVSGIHGFGWVHKGISSRSIIMSSGTNGDGRSPHLIGWCYARQQNGETLKVNPAEDRASDLYRHPNRQGHPSDRFTIRHDIYSLGVVLLEVALWETADELCKGVDHPIKIRETLLQRTSDTVPWLMGERYAEAVRRCLEGDFDIPGDHNREALLGLAFRDLVVDVIAAGRAL</sequence>
<dbReference type="InterPro" id="IPR011009">
    <property type="entry name" value="Kinase-like_dom_sf"/>
</dbReference>
<dbReference type="STRING" id="1036611.A0A1L9PX65"/>
<keyword evidence="3" id="KW-1185">Reference proteome</keyword>
<dbReference type="EMBL" id="KV878134">
    <property type="protein sequence ID" value="OJJ06032.1"/>
    <property type="molecule type" value="Genomic_DNA"/>
</dbReference>
<evidence type="ECO:0000256" key="1">
    <source>
        <dbReference type="SAM" id="MobiDB-lite"/>
    </source>
</evidence>
<gene>
    <name evidence="2" type="ORF">ASPVEDRAFT_32365</name>
</gene>
<accession>A0A1L9PX65</accession>
<proteinExistence type="predicted"/>
<dbReference type="PANTHER" id="PTHR37542">
    <property type="entry name" value="HELO DOMAIN-CONTAINING PROTEIN-RELATED"/>
    <property type="match status" value="1"/>
</dbReference>
<dbReference type="RefSeq" id="XP_040671794.1">
    <property type="nucleotide sequence ID" value="XM_040810598.1"/>
</dbReference>
<feature type="region of interest" description="Disordered" evidence="1">
    <location>
        <begin position="347"/>
        <end position="369"/>
    </location>
</feature>
<evidence type="ECO:0000313" key="3">
    <source>
        <dbReference type="Proteomes" id="UP000184073"/>
    </source>
</evidence>
<protein>
    <recommendedName>
        <fullName evidence="4">Protein kinase domain-containing protein</fullName>
    </recommendedName>
</protein>
<name>A0A1L9PX65_ASPVE</name>
<dbReference type="SUPFAM" id="SSF56112">
    <property type="entry name" value="Protein kinase-like (PK-like)"/>
    <property type="match status" value="1"/>
</dbReference>
<organism evidence="2 3">
    <name type="scientific">Aspergillus versicolor CBS 583.65</name>
    <dbReference type="NCBI Taxonomy" id="1036611"/>
    <lineage>
        <taxon>Eukaryota</taxon>
        <taxon>Fungi</taxon>
        <taxon>Dikarya</taxon>
        <taxon>Ascomycota</taxon>
        <taxon>Pezizomycotina</taxon>
        <taxon>Eurotiomycetes</taxon>
        <taxon>Eurotiomycetidae</taxon>
        <taxon>Eurotiales</taxon>
        <taxon>Aspergillaceae</taxon>
        <taxon>Aspergillus</taxon>
        <taxon>Aspergillus subgen. Nidulantes</taxon>
    </lineage>
</organism>
<reference evidence="3" key="1">
    <citation type="journal article" date="2017" name="Genome Biol.">
        <title>Comparative genomics reveals high biological diversity and specific adaptations in the industrially and medically important fungal genus Aspergillus.</title>
        <authorList>
            <person name="de Vries R.P."/>
            <person name="Riley R."/>
            <person name="Wiebenga A."/>
            <person name="Aguilar-Osorio G."/>
            <person name="Amillis S."/>
            <person name="Uchima C.A."/>
            <person name="Anderluh G."/>
            <person name="Asadollahi M."/>
            <person name="Askin M."/>
            <person name="Barry K."/>
            <person name="Battaglia E."/>
            <person name="Bayram O."/>
            <person name="Benocci T."/>
            <person name="Braus-Stromeyer S.A."/>
            <person name="Caldana C."/>
            <person name="Canovas D."/>
            <person name="Cerqueira G.C."/>
            <person name="Chen F."/>
            <person name="Chen W."/>
            <person name="Choi C."/>
            <person name="Clum A."/>
            <person name="Dos Santos R.A."/>
            <person name="Damasio A.R."/>
            <person name="Diallinas G."/>
            <person name="Emri T."/>
            <person name="Fekete E."/>
            <person name="Flipphi M."/>
            <person name="Freyberg S."/>
            <person name="Gallo A."/>
            <person name="Gournas C."/>
            <person name="Habgood R."/>
            <person name="Hainaut M."/>
            <person name="Harispe M.L."/>
            <person name="Henrissat B."/>
            <person name="Hilden K.S."/>
            <person name="Hope R."/>
            <person name="Hossain A."/>
            <person name="Karabika E."/>
            <person name="Karaffa L."/>
            <person name="Karanyi Z."/>
            <person name="Krasevec N."/>
            <person name="Kuo A."/>
            <person name="Kusch H."/>
            <person name="LaButti K."/>
            <person name="Lagendijk E.L."/>
            <person name="Lapidus A."/>
            <person name="Levasseur A."/>
            <person name="Lindquist E."/>
            <person name="Lipzen A."/>
            <person name="Logrieco A.F."/>
            <person name="MacCabe A."/>
            <person name="Maekelae M.R."/>
            <person name="Malavazi I."/>
            <person name="Melin P."/>
            <person name="Meyer V."/>
            <person name="Mielnichuk N."/>
            <person name="Miskei M."/>
            <person name="Molnar A.P."/>
            <person name="Mule G."/>
            <person name="Ngan C.Y."/>
            <person name="Orejas M."/>
            <person name="Orosz E."/>
            <person name="Ouedraogo J.P."/>
            <person name="Overkamp K.M."/>
            <person name="Park H.-S."/>
            <person name="Perrone G."/>
            <person name="Piumi F."/>
            <person name="Punt P.J."/>
            <person name="Ram A.F."/>
            <person name="Ramon A."/>
            <person name="Rauscher S."/>
            <person name="Record E."/>
            <person name="Riano-Pachon D.M."/>
            <person name="Robert V."/>
            <person name="Roehrig J."/>
            <person name="Ruller R."/>
            <person name="Salamov A."/>
            <person name="Salih N.S."/>
            <person name="Samson R.A."/>
            <person name="Sandor E."/>
            <person name="Sanguinetti M."/>
            <person name="Schuetze T."/>
            <person name="Sepcic K."/>
            <person name="Shelest E."/>
            <person name="Sherlock G."/>
            <person name="Sophianopoulou V."/>
            <person name="Squina F.M."/>
            <person name="Sun H."/>
            <person name="Susca A."/>
            <person name="Todd R.B."/>
            <person name="Tsang A."/>
            <person name="Unkles S.E."/>
            <person name="van de Wiele N."/>
            <person name="van Rossen-Uffink D."/>
            <person name="Oliveira J.V."/>
            <person name="Vesth T.C."/>
            <person name="Visser J."/>
            <person name="Yu J.-H."/>
            <person name="Zhou M."/>
            <person name="Andersen M.R."/>
            <person name="Archer D.B."/>
            <person name="Baker S.E."/>
            <person name="Benoit I."/>
            <person name="Brakhage A.A."/>
            <person name="Braus G.H."/>
            <person name="Fischer R."/>
            <person name="Frisvad J.C."/>
            <person name="Goldman G.H."/>
            <person name="Houbraken J."/>
            <person name="Oakley B."/>
            <person name="Pocsi I."/>
            <person name="Scazzocchio C."/>
            <person name="Seiboth B."/>
            <person name="vanKuyk P.A."/>
            <person name="Wortman J."/>
            <person name="Dyer P.S."/>
            <person name="Grigoriev I.V."/>
        </authorList>
    </citation>
    <scope>NUCLEOTIDE SEQUENCE [LARGE SCALE GENOMIC DNA]</scope>
    <source>
        <strain evidence="3">CBS 583.65</strain>
    </source>
</reference>
<dbReference type="PANTHER" id="PTHR37542:SF3">
    <property type="entry name" value="PRION-INHIBITION AND PROPAGATION HELO DOMAIN-CONTAINING PROTEIN"/>
    <property type="match status" value="1"/>
</dbReference>
<dbReference type="AlphaFoldDB" id="A0A1L9PX65"/>
<dbReference type="Proteomes" id="UP000184073">
    <property type="component" value="Unassembled WGS sequence"/>
</dbReference>
<dbReference type="Gene3D" id="1.10.510.10">
    <property type="entry name" value="Transferase(Phosphotransferase) domain 1"/>
    <property type="match status" value="1"/>
</dbReference>
<evidence type="ECO:0000313" key="2">
    <source>
        <dbReference type="EMBL" id="OJJ06032.1"/>
    </source>
</evidence>
<dbReference type="VEuPathDB" id="FungiDB:ASPVEDRAFT_32365"/>
<dbReference type="OrthoDB" id="1911848at2759"/>
<dbReference type="GeneID" id="63726109"/>
<evidence type="ECO:0008006" key="4">
    <source>
        <dbReference type="Google" id="ProtNLM"/>
    </source>
</evidence>